<reference evidence="3" key="1">
    <citation type="journal article" date="2019" name="Int. J. Syst. Evol. Microbiol.">
        <title>The Global Catalogue of Microorganisms (GCM) 10K type strain sequencing project: providing services to taxonomists for standard genome sequencing and annotation.</title>
        <authorList>
            <consortium name="The Broad Institute Genomics Platform"/>
            <consortium name="The Broad Institute Genome Sequencing Center for Infectious Disease"/>
            <person name="Wu L."/>
            <person name="Ma J."/>
        </authorList>
    </citation>
    <scope>NUCLEOTIDE SEQUENCE [LARGE SCALE GENOMIC DNA]</scope>
    <source>
        <strain evidence="3">JCM 13022</strain>
    </source>
</reference>
<organism evidence="2 3">
    <name type="scientific">Prauserella alba</name>
    <dbReference type="NCBI Taxonomy" id="176898"/>
    <lineage>
        <taxon>Bacteria</taxon>
        <taxon>Bacillati</taxon>
        <taxon>Actinomycetota</taxon>
        <taxon>Actinomycetes</taxon>
        <taxon>Pseudonocardiales</taxon>
        <taxon>Pseudonocardiaceae</taxon>
        <taxon>Prauserella</taxon>
    </lineage>
</organism>
<keyword evidence="3" id="KW-1185">Reference proteome</keyword>
<dbReference type="RefSeq" id="WP_253853739.1">
    <property type="nucleotide sequence ID" value="NZ_BAAALM010000019.1"/>
</dbReference>
<accession>A0ABP4GG43</accession>
<sequence length="52" mass="6357">MTRNRAHEPRFDPIRAETDYRAEQLCRARIRTSRRTPRRPRWPRRAARAARA</sequence>
<gene>
    <name evidence="2" type="ORF">GCM10009675_48710</name>
</gene>
<evidence type="ECO:0000313" key="2">
    <source>
        <dbReference type="EMBL" id="GAA1220202.1"/>
    </source>
</evidence>
<dbReference type="Proteomes" id="UP001500467">
    <property type="component" value="Unassembled WGS sequence"/>
</dbReference>
<comment type="caution">
    <text evidence="2">The sequence shown here is derived from an EMBL/GenBank/DDBJ whole genome shotgun (WGS) entry which is preliminary data.</text>
</comment>
<evidence type="ECO:0000313" key="3">
    <source>
        <dbReference type="Proteomes" id="UP001500467"/>
    </source>
</evidence>
<dbReference type="EMBL" id="BAAALM010000019">
    <property type="protein sequence ID" value="GAA1220202.1"/>
    <property type="molecule type" value="Genomic_DNA"/>
</dbReference>
<proteinExistence type="predicted"/>
<protein>
    <submittedName>
        <fullName evidence="2">Uncharacterized protein</fullName>
    </submittedName>
</protein>
<name>A0ABP4GG43_9PSEU</name>
<evidence type="ECO:0000256" key="1">
    <source>
        <dbReference type="SAM" id="MobiDB-lite"/>
    </source>
</evidence>
<feature type="region of interest" description="Disordered" evidence="1">
    <location>
        <begin position="32"/>
        <end position="52"/>
    </location>
</feature>